<sequence length="542" mass="62356">MGLALLCSSLSFGQYHEPKKIDFEISEPYKVVDAQSKSYFQLDDQVFSIKIDKKTAIIQRFDVKTMKETNRIELEMPKSYSLETIKKIGDEYYVFYSIYDKGRKSEQLFCRAVDFEAGKYNGSEKLLVTTRGKIAGASMGTQHLAGGMFSVMSFGVTDKFDFYQSADKSKLLVQYRMVPTVKNDSKSFDKIGLHVFDTDLKEIWGEVQRMPYTEKKMNIIDYAIDNDANAYIMSTVFDDNSTRTTKKGSKDEPNYHIEMLKRTTAGKRLEQSTPSLDDKFISSVWLYETSDDKMVIAGFYNNTDSRGDAEGIFYAKLKKDGTTYDQQTHAIPLEVLNQYESKRTRKKNTKKEDKGESEFYKLKLRKLQFMEDGSIVMIGEQNYVVQHTTTNSRGGSSTYYTYHYNDMLVSKIDPTGNLAWMTKLPKSQVGRAGLGSMSFRHHYDAGYHYLLFIDNEKNMDLPFDEAPDTYSDGRDGNLTAYLVDDSNGEMQKETILDMRDAKGVRLYQFQPSKILKISETEFIFEAYKKQKEDVMVKISLKD</sequence>
<accession>G8R8F5</accession>
<dbReference type="KEGG" id="oho:Oweho_2580"/>
<name>G8R8F5_OWEHD</name>
<protein>
    <submittedName>
        <fullName evidence="1">Uncharacterized protein</fullName>
    </submittedName>
</protein>
<reference evidence="1 2" key="1">
    <citation type="journal article" date="2012" name="Stand. Genomic Sci.">
        <title>Genome sequence of the orange-pigmented seawater bacterium Owenweeksia hongkongensis type strain (UST20020801(T)).</title>
        <authorList>
            <person name="Riedel T."/>
            <person name="Held B."/>
            <person name="Nolan M."/>
            <person name="Lucas S."/>
            <person name="Lapidus A."/>
            <person name="Tice H."/>
            <person name="Del Rio T.G."/>
            <person name="Cheng J.F."/>
            <person name="Han C."/>
            <person name="Tapia R."/>
            <person name="Goodwin L.A."/>
            <person name="Pitluck S."/>
            <person name="Liolios K."/>
            <person name="Mavromatis K."/>
            <person name="Pagani I."/>
            <person name="Ivanova N."/>
            <person name="Mikhailova N."/>
            <person name="Pati A."/>
            <person name="Chen A."/>
            <person name="Palaniappan K."/>
            <person name="Rohde M."/>
            <person name="Tindall B.J."/>
            <person name="Detter J.C."/>
            <person name="Goker M."/>
            <person name="Woyke T."/>
            <person name="Bristow J."/>
            <person name="Eisen J.A."/>
            <person name="Markowitz V."/>
            <person name="Hugenholtz P."/>
            <person name="Klenk H.P."/>
            <person name="Kyrpides N.C."/>
        </authorList>
    </citation>
    <scope>NUCLEOTIDE SEQUENCE</scope>
    <source>
        <strain evidence="2">DSM 17368 / JCM 12287 / NRRL B-23963</strain>
    </source>
</reference>
<evidence type="ECO:0000313" key="1">
    <source>
        <dbReference type="EMBL" id="AEV33548.1"/>
    </source>
</evidence>
<dbReference type="STRING" id="926562.Oweho_2580"/>
<gene>
    <name evidence="1" type="ordered locus">Oweho_2580</name>
</gene>
<dbReference type="HOGENOM" id="CLU_515586_0_0_10"/>
<dbReference type="Proteomes" id="UP000005631">
    <property type="component" value="Chromosome"/>
</dbReference>
<keyword evidence="2" id="KW-1185">Reference proteome</keyword>
<dbReference type="AlphaFoldDB" id="G8R8F5"/>
<organism evidence="1 2">
    <name type="scientific">Owenweeksia hongkongensis (strain DSM 17368 / CIP 108786 / JCM 12287 / NRRL B-23963 / UST20020801)</name>
    <dbReference type="NCBI Taxonomy" id="926562"/>
    <lineage>
        <taxon>Bacteria</taxon>
        <taxon>Pseudomonadati</taxon>
        <taxon>Bacteroidota</taxon>
        <taxon>Flavobacteriia</taxon>
        <taxon>Flavobacteriales</taxon>
        <taxon>Owenweeksiaceae</taxon>
        <taxon>Owenweeksia</taxon>
    </lineage>
</organism>
<proteinExistence type="predicted"/>
<evidence type="ECO:0000313" key="2">
    <source>
        <dbReference type="Proteomes" id="UP000005631"/>
    </source>
</evidence>
<dbReference type="EMBL" id="CP003156">
    <property type="protein sequence ID" value="AEV33548.1"/>
    <property type="molecule type" value="Genomic_DNA"/>
</dbReference>
<dbReference type="eggNOG" id="ENOG502ZA6F">
    <property type="taxonomic scope" value="Bacteria"/>
</dbReference>